<dbReference type="InterPro" id="IPR028194">
    <property type="entry name" value="CC167"/>
</dbReference>
<accession>A0A834HVK1</accession>
<feature type="coiled-coil region" evidence="1">
    <location>
        <begin position="3"/>
        <end position="68"/>
    </location>
</feature>
<organism evidence="2 3">
    <name type="scientific">Rhynchophorus ferrugineus</name>
    <name type="common">Red palm weevil</name>
    <name type="synonym">Curculio ferrugineus</name>
    <dbReference type="NCBI Taxonomy" id="354439"/>
    <lineage>
        <taxon>Eukaryota</taxon>
        <taxon>Metazoa</taxon>
        <taxon>Ecdysozoa</taxon>
        <taxon>Arthropoda</taxon>
        <taxon>Hexapoda</taxon>
        <taxon>Insecta</taxon>
        <taxon>Pterygota</taxon>
        <taxon>Neoptera</taxon>
        <taxon>Endopterygota</taxon>
        <taxon>Coleoptera</taxon>
        <taxon>Polyphaga</taxon>
        <taxon>Cucujiformia</taxon>
        <taxon>Curculionidae</taxon>
        <taxon>Dryophthorinae</taxon>
        <taxon>Rhynchophorus</taxon>
    </lineage>
</organism>
<protein>
    <submittedName>
        <fullName evidence="2">Uncharacterized protein</fullName>
    </submittedName>
</protein>
<proteinExistence type="predicted"/>
<reference evidence="2" key="1">
    <citation type="submission" date="2020-08" db="EMBL/GenBank/DDBJ databases">
        <title>Genome sequencing and assembly of the red palm weevil Rhynchophorus ferrugineus.</title>
        <authorList>
            <person name="Dias G.B."/>
            <person name="Bergman C.M."/>
            <person name="Manee M."/>
        </authorList>
    </citation>
    <scope>NUCLEOTIDE SEQUENCE</scope>
    <source>
        <strain evidence="2">AA-2017</strain>
        <tissue evidence="2">Whole larva</tissue>
    </source>
</reference>
<evidence type="ECO:0000256" key="1">
    <source>
        <dbReference type="SAM" id="Coils"/>
    </source>
</evidence>
<keyword evidence="3" id="KW-1185">Reference proteome</keyword>
<keyword evidence="1" id="KW-0175">Coiled coil</keyword>
<name>A0A834HVK1_RHYFE</name>
<gene>
    <name evidence="2" type="ORF">GWI33_018864</name>
</gene>
<dbReference type="OrthoDB" id="6774119at2759"/>
<dbReference type="Proteomes" id="UP000625711">
    <property type="component" value="Unassembled WGS sequence"/>
</dbReference>
<sequence length="97" mass="11541">MDKINVEQKIQHAEESVKAAYNKLQALEAKIKEGKLPEQKEKLLRLELEEVRKLLNSHKEQLAHLRTHNRNTFVLLEKLVFLIINISITWNQIYREL</sequence>
<evidence type="ECO:0000313" key="2">
    <source>
        <dbReference type="EMBL" id="KAF7267964.1"/>
    </source>
</evidence>
<dbReference type="AlphaFoldDB" id="A0A834HVK1"/>
<comment type="caution">
    <text evidence="2">The sequence shown here is derived from an EMBL/GenBank/DDBJ whole genome shotgun (WGS) entry which is preliminary data.</text>
</comment>
<evidence type="ECO:0000313" key="3">
    <source>
        <dbReference type="Proteomes" id="UP000625711"/>
    </source>
</evidence>
<dbReference type="Pfam" id="PF15188">
    <property type="entry name" value="CCDC-167"/>
    <property type="match status" value="1"/>
</dbReference>
<dbReference type="EMBL" id="JAACXV010014362">
    <property type="protein sequence ID" value="KAF7267964.1"/>
    <property type="molecule type" value="Genomic_DNA"/>
</dbReference>